<dbReference type="Proteomes" id="UP000198460">
    <property type="component" value="Unassembled WGS sequence"/>
</dbReference>
<sequence>MRYGLIEGVEDFGNCRSGRARRAITAEFQSALRNLHSSFGFCFFI</sequence>
<organism evidence="1 2">
    <name type="scientific">Burkholderia singularis</name>
    <dbReference type="NCBI Taxonomy" id="1503053"/>
    <lineage>
        <taxon>Bacteria</taxon>
        <taxon>Pseudomonadati</taxon>
        <taxon>Pseudomonadota</taxon>
        <taxon>Betaproteobacteria</taxon>
        <taxon>Burkholderiales</taxon>
        <taxon>Burkholderiaceae</taxon>
        <taxon>Burkholderia</taxon>
        <taxon>pseudomallei group</taxon>
    </lineage>
</organism>
<protein>
    <submittedName>
        <fullName evidence="1">Uncharacterized protein</fullName>
    </submittedName>
</protein>
<evidence type="ECO:0000313" key="1">
    <source>
        <dbReference type="EMBL" id="SMG00918.1"/>
    </source>
</evidence>
<dbReference type="EMBL" id="FXAN01000063">
    <property type="protein sequence ID" value="SMG00918.1"/>
    <property type="molecule type" value="Genomic_DNA"/>
</dbReference>
<gene>
    <name evidence="1" type="ORF">BSIN_3899</name>
</gene>
<name>A0A238H6Q3_9BURK</name>
<evidence type="ECO:0000313" key="2">
    <source>
        <dbReference type="Proteomes" id="UP000198460"/>
    </source>
</evidence>
<proteinExistence type="predicted"/>
<dbReference type="AlphaFoldDB" id="A0A238H6Q3"/>
<reference evidence="1 2" key="1">
    <citation type="submission" date="2017-04" db="EMBL/GenBank/DDBJ databases">
        <authorList>
            <person name="Afonso C.L."/>
            <person name="Miller P.J."/>
            <person name="Scott M.A."/>
            <person name="Spackman E."/>
            <person name="Goraichik I."/>
            <person name="Dimitrov K.M."/>
            <person name="Suarez D.L."/>
            <person name="Swayne D.E."/>
        </authorList>
    </citation>
    <scope>NUCLEOTIDE SEQUENCE [LARGE SCALE GENOMIC DNA]</scope>
    <source>
        <strain evidence="1">LMG 28154</strain>
    </source>
</reference>
<accession>A0A238H6Q3</accession>